<gene>
    <name evidence="1" type="ORF">PSCICP_50730</name>
</gene>
<name>A0ABQ1DVS0_PSECI</name>
<comment type="caution">
    <text evidence="1">The sequence shown here is derived from an EMBL/GenBank/DDBJ whole genome shotgun (WGS) entry which is preliminary data.</text>
</comment>
<sequence length="64" mass="7160">MLLRAQGYTDHVSLYGMTLTNAQIKTIGNDINGLIVDGYFDGDLGVNREKLSQIRLNHCYKSDV</sequence>
<evidence type="ECO:0000313" key="2">
    <source>
        <dbReference type="Proteomes" id="UP000614982"/>
    </source>
</evidence>
<keyword evidence="2" id="KW-1185">Reference proteome</keyword>
<evidence type="ECO:0000313" key="1">
    <source>
        <dbReference type="EMBL" id="GFM95101.1"/>
    </source>
</evidence>
<protein>
    <submittedName>
        <fullName evidence="1">Uncharacterized protein</fullName>
    </submittedName>
</protein>
<accession>A0ABQ1DVS0</accession>
<proteinExistence type="predicted"/>
<reference evidence="1 2" key="1">
    <citation type="submission" date="2020-05" db="EMBL/GenBank/DDBJ databases">
        <title>Genetic diversity of Pseudomonas cichorii.</title>
        <authorList>
            <person name="Tani S."/>
            <person name="Yagi H."/>
            <person name="Hashimoto S."/>
            <person name="Iiyama K."/>
            <person name="Furuya N."/>
        </authorList>
    </citation>
    <scope>NUCLEOTIDE SEQUENCE [LARGE SCALE GENOMIC DNA]</scope>
    <source>
        <strain evidence="1 2">LMG 2162</strain>
    </source>
</reference>
<organism evidence="1 2">
    <name type="scientific">Pseudomonas cichorii</name>
    <dbReference type="NCBI Taxonomy" id="36746"/>
    <lineage>
        <taxon>Bacteria</taxon>
        <taxon>Pseudomonadati</taxon>
        <taxon>Pseudomonadota</taxon>
        <taxon>Gammaproteobacteria</taxon>
        <taxon>Pseudomonadales</taxon>
        <taxon>Pseudomonadaceae</taxon>
        <taxon>Pseudomonas</taxon>
    </lineage>
</organism>
<dbReference type="Proteomes" id="UP000614982">
    <property type="component" value="Unassembled WGS sequence"/>
</dbReference>
<dbReference type="EMBL" id="BLWA01000039">
    <property type="protein sequence ID" value="GFM95101.1"/>
    <property type="molecule type" value="Genomic_DNA"/>
</dbReference>